<name>A0A1W1EIS4_9ZZZZ</name>
<protein>
    <submittedName>
        <fullName evidence="1">Uncharacterized protein</fullName>
    </submittedName>
</protein>
<reference evidence="1" key="1">
    <citation type="submission" date="2016-10" db="EMBL/GenBank/DDBJ databases">
        <authorList>
            <person name="de Groot N.N."/>
        </authorList>
    </citation>
    <scope>NUCLEOTIDE SEQUENCE</scope>
</reference>
<proteinExistence type="predicted"/>
<accession>A0A1W1EIS4</accession>
<sequence length="82" mass="9643">MHRLNLTIDETLYEQARAVSFIEKKSISQMIRESLKEYLSRNTKTKQQANLILEADDEKEILSILSNEEFTSNDDFKSKFNL</sequence>
<dbReference type="AlphaFoldDB" id="A0A1W1EIS4"/>
<dbReference type="EMBL" id="FRYL01000019">
    <property type="protein sequence ID" value="SHO80740.1"/>
    <property type="molecule type" value="Genomic_DNA"/>
</dbReference>
<evidence type="ECO:0000313" key="1">
    <source>
        <dbReference type="EMBL" id="SHO80740.1"/>
    </source>
</evidence>
<organism evidence="1">
    <name type="scientific">hydrothermal vent metagenome</name>
    <dbReference type="NCBI Taxonomy" id="652676"/>
    <lineage>
        <taxon>unclassified sequences</taxon>
        <taxon>metagenomes</taxon>
        <taxon>ecological metagenomes</taxon>
    </lineage>
</organism>
<gene>
    <name evidence="1" type="ORF">MNB_SV-15-999</name>
</gene>